<feature type="domain" description="Glycosyl transferase family 1" evidence="1">
    <location>
        <begin position="206"/>
        <end position="364"/>
    </location>
</feature>
<evidence type="ECO:0000313" key="2">
    <source>
        <dbReference type="EMBL" id="OYV03122.1"/>
    </source>
</evidence>
<dbReference type="EMBL" id="NMUJ01000021">
    <property type="protein sequence ID" value="OYV03122.1"/>
    <property type="molecule type" value="Genomic_DNA"/>
</dbReference>
<dbReference type="Pfam" id="PF00534">
    <property type="entry name" value="Glycos_transf_1"/>
    <property type="match status" value="1"/>
</dbReference>
<evidence type="ECO:0000313" key="3">
    <source>
        <dbReference type="Proteomes" id="UP000216312"/>
    </source>
</evidence>
<organism evidence="2 3">
    <name type="scientific">candidate division WOR-3 bacterium 4484_18</name>
    <dbReference type="NCBI Taxonomy" id="2020626"/>
    <lineage>
        <taxon>Bacteria</taxon>
        <taxon>Bacteria division WOR-3</taxon>
    </lineage>
</organism>
<evidence type="ECO:0000259" key="1">
    <source>
        <dbReference type="Pfam" id="PF00534"/>
    </source>
</evidence>
<dbReference type="Proteomes" id="UP000216312">
    <property type="component" value="Unassembled WGS sequence"/>
</dbReference>
<comment type="caution">
    <text evidence="2">The sequence shown here is derived from an EMBL/GenBank/DDBJ whole genome shotgun (WGS) entry which is preliminary data.</text>
</comment>
<reference evidence="3" key="1">
    <citation type="submission" date="2017-07" db="EMBL/GenBank/DDBJ databases">
        <title>Novel pathways for hydrocarbon cycling and metabolic interdependencies in hydrothermal sediment communities.</title>
        <authorList>
            <person name="Dombrowski N."/>
            <person name="Seitz K."/>
            <person name="Teske A."/>
            <person name="Baker B."/>
        </authorList>
    </citation>
    <scope>NUCLEOTIDE SEQUENCE [LARGE SCALE GENOMIC DNA]</scope>
</reference>
<gene>
    <name evidence="2" type="ORF">CGW93_02355</name>
</gene>
<dbReference type="PANTHER" id="PTHR12526">
    <property type="entry name" value="GLYCOSYLTRANSFERASE"/>
    <property type="match status" value="1"/>
</dbReference>
<dbReference type="SUPFAM" id="SSF53756">
    <property type="entry name" value="UDP-Glycosyltransferase/glycogen phosphorylase"/>
    <property type="match status" value="1"/>
</dbReference>
<proteinExistence type="predicted"/>
<dbReference type="Gene3D" id="3.40.50.2000">
    <property type="entry name" value="Glycogen Phosphorylase B"/>
    <property type="match status" value="2"/>
</dbReference>
<dbReference type="GO" id="GO:0016757">
    <property type="term" value="F:glycosyltransferase activity"/>
    <property type="evidence" value="ECO:0007669"/>
    <property type="project" value="InterPro"/>
</dbReference>
<dbReference type="AlphaFoldDB" id="A0A257LUL5"/>
<sequence>MRVFVGIDTHFVKYEGRHYSVTTYGYSYWKRYLSVFDEVVVVARVRPINKLHSNYTLADNRYVKIAELPDFTGPSGVILFWTHLWSKIREIATQRGSFILRVPGIVGTLLCFMLRKFKKPYALEVAGDPCELFNIKSIRTPWAVVAKVVMPKILRIQCRNAIAVAYVTKKFLQSKYPTADGVASFSISSVELPESLFEEIPDFERFARTQPKQLIFVGSLARPYKGVDVLLKAVALCAKSGMDINLTIIGDGKYRSKLERLAKRLHIDDRVNFQGKLPPGMPIFKRLREADLFVLPSFSEGLPRALLEAMACGLPCIGTRVGGIPEVLPHEVLVSPGDVKGLANKIYEVLNNPLRMVEMAKRNYEVAKGYRSDILQNIREEFYRTVEKMTKMWLQV</sequence>
<accession>A0A257LUL5</accession>
<name>A0A257LUL5_UNCW3</name>
<dbReference type="InterPro" id="IPR001296">
    <property type="entry name" value="Glyco_trans_1"/>
</dbReference>
<keyword evidence="2" id="KW-0808">Transferase</keyword>
<dbReference type="PANTHER" id="PTHR12526:SF636">
    <property type="entry name" value="BLL3647 PROTEIN"/>
    <property type="match status" value="1"/>
</dbReference>
<protein>
    <submittedName>
        <fullName evidence="2">Glycosyl transferase family 1</fullName>
    </submittedName>
</protein>